<gene>
    <name evidence="2" type="ORF">GCM10010357_19580</name>
</gene>
<dbReference type="Pfam" id="PF13546">
    <property type="entry name" value="DDE_5"/>
    <property type="match status" value="1"/>
</dbReference>
<feature type="domain" description="Transposase IS701-like DDE" evidence="1">
    <location>
        <begin position="13"/>
        <end position="233"/>
    </location>
</feature>
<dbReference type="Proteomes" id="UP001500879">
    <property type="component" value="Unassembled WGS sequence"/>
</dbReference>
<dbReference type="InterPro" id="IPR039365">
    <property type="entry name" value="IS701-like"/>
</dbReference>
<dbReference type="InterPro" id="IPR038721">
    <property type="entry name" value="IS701-like_DDE_dom"/>
</dbReference>
<evidence type="ECO:0000259" key="1">
    <source>
        <dbReference type="Pfam" id="PF13546"/>
    </source>
</evidence>
<evidence type="ECO:0000313" key="2">
    <source>
        <dbReference type="EMBL" id="GAA0398534.1"/>
    </source>
</evidence>
<dbReference type="PANTHER" id="PTHR33627:SF1">
    <property type="entry name" value="TRANSPOSASE"/>
    <property type="match status" value="1"/>
</dbReference>
<evidence type="ECO:0000313" key="3">
    <source>
        <dbReference type="Proteomes" id="UP001500879"/>
    </source>
</evidence>
<keyword evidence="3" id="KW-1185">Reference proteome</keyword>
<proteinExistence type="predicted"/>
<reference evidence="2 3" key="1">
    <citation type="journal article" date="2019" name="Int. J. Syst. Evol. Microbiol.">
        <title>The Global Catalogue of Microorganisms (GCM) 10K type strain sequencing project: providing services to taxonomists for standard genome sequencing and annotation.</title>
        <authorList>
            <consortium name="The Broad Institute Genomics Platform"/>
            <consortium name="The Broad Institute Genome Sequencing Center for Infectious Disease"/>
            <person name="Wu L."/>
            <person name="Ma J."/>
        </authorList>
    </citation>
    <scope>NUCLEOTIDE SEQUENCE [LARGE SCALE GENOMIC DNA]</scope>
    <source>
        <strain evidence="2 3">JCM 4788</strain>
    </source>
</reference>
<sequence>MIDLAGSELSTRLFLSLRRSDQRRKAQLYLMGLLAAQGRKSMRNISAALDGADDGATEQSLHHFISSSTWDWRPVRRALVEELTSSWPQHAWVVRALPISKAGNLSVGVDRLFVPHLGQSIHGQLAFGLWFVTGRFSVPVSWRLFLPHDWLRDTERRSRAEIPPTVTPEELDECAVEAALTLTDRGGSPRRCPVVLDQVTGRPGPVAAAFGRAGVPFLAGITGRTVLSVADPALPGAGAAALPAEQILQGVRGLRRPVPRSDRGFDRGRISWAAAVPVRVPHGPGDRATGAGPLHRLSLLGEWEDLDQPPARLWLSGVPGMPAGPLLRLARTVLGVRRDEETLGRRMGLRDFEGRSFPGWHRHMTLASVACAMSATAAEHRARAENRAQQLSLSA</sequence>
<comment type="caution">
    <text evidence="2">The sequence shown here is derived from an EMBL/GenBank/DDBJ whole genome shotgun (WGS) entry which is preliminary data.</text>
</comment>
<dbReference type="EMBL" id="BAAABX010000019">
    <property type="protein sequence ID" value="GAA0398534.1"/>
    <property type="molecule type" value="Genomic_DNA"/>
</dbReference>
<accession>A0ABN0YKE1</accession>
<dbReference type="PANTHER" id="PTHR33627">
    <property type="entry name" value="TRANSPOSASE"/>
    <property type="match status" value="1"/>
</dbReference>
<dbReference type="RefSeq" id="WP_344022123.1">
    <property type="nucleotide sequence ID" value="NZ_BAAABX010000019.1"/>
</dbReference>
<protein>
    <submittedName>
        <fullName evidence="2">Transposase</fullName>
    </submittedName>
</protein>
<organism evidence="2 3">
    <name type="scientific">Streptomyces luteireticuli</name>
    <dbReference type="NCBI Taxonomy" id="173858"/>
    <lineage>
        <taxon>Bacteria</taxon>
        <taxon>Bacillati</taxon>
        <taxon>Actinomycetota</taxon>
        <taxon>Actinomycetes</taxon>
        <taxon>Kitasatosporales</taxon>
        <taxon>Streptomycetaceae</taxon>
        <taxon>Streptomyces</taxon>
    </lineage>
</organism>
<name>A0ABN0YKE1_9ACTN</name>